<sequence>MNTLQLTISGTLSGVAFRKADEFTNNKTGELVKYGDAVTLTFNYETKVIKEDIETLESDNIDIFIDLTQQEDLKTQVQKYNKMIGQDLTIDLISNVVIKTIKDKGIKLRSDFSKVKKVKEVKTFA</sequence>
<evidence type="ECO:0000313" key="1">
    <source>
        <dbReference type="EMBL" id="CAA6812704.1"/>
    </source>
</evidence>
<gene>
    <name evidence="1" type="ORF">HELGO_WM53506</name>
</gene>
<organism evidence="1">
    <name type="scientific">uncultured Campylobacterales bacterium</name>
    <dbReference type="NCBI Taxonomy" id="352960"/>
    <lineage>
        <taxon>Bacteria</taxon>
        <taxon>Pseudomonadati</taxon>
        <taxon>Campylobacterota</taxon>
        <taxon>Epsilonproteobacteria</taxon>
        <taxon>Campylobacterales</taxon>
        <taxon>environmental samples</taxon>
    </lineage>
</organism>
<dbReference type="EMBL" id="CACVAW010000050">
    <property type="protein sequence ID" value="CAA6812704.1"/>
    <property type="molecule type" value="Genomic_DNA"/>
</dbReference>
<name>A0A6S6T382_9BACT</name>
<reference evidence="1" key="1">
    <citation type="submission" date="2020-01" db="EMBL/GenBank/DDBJ databases">
        <authorList>
            <person name="Meier V. D."/>
            <person name="Meier V D."/>
        </authorList>
    </citation>
    <scope>NUCLEOTIDE SEQUENCE</scope>
    <source>
        <strain evidence="1">HLG_WM_MAG_12</strain>
    </source>
</reference>
<protein>
    <submittedName>
        <fullName evidence="1">Uncharacterized protein</fullName>
    </submittedName>
</protein>
<accession>A0A6S6T382</accession>
<proteinExistence type="predicted"/>
<dbReference type="AlphaFoldDB" id="A0A6S6T382"/>